<dbReference type="SUPFAM" id="SSF55781">
    <property type="entry name" value="GAF domain-like"/>
    <property type="match status" value="1"/>
</dbReference>
<evidence type="ECO:0000313" key="11">
    <source>
        <dbReference type="EMBL" id="HGL17498.1"/>
    </source>
</evidence>
<evidence type="ECO:0000256" key="3">
    <source>
        <dbReference type="ARBA" id="ARBA00022553"/>
    </source>
</evidence>
<dbReference type="InterPro" id="IPR050351">
    <property type="entry name" value="BphY/WalK/GraS-like"/>
</dbReference>
<dbReference type="GO" id="GO:0000156">
    <property type="term" value="F:phosphorelay response regulator activity"/>
    <property type="evidence" value="ECO:0007669"/>
    <property type="project" value="TreeGrafter"/>
</dbReference>
<dbReference type="Gene3D" id="3.30.565.10">
    <property type="entry name" value="Histidine kinase-like ATPase, C-terminal domain"/>
    <property type="match status" value="1"/>
</dbReference>
<dbReference type="Pfam" id="PF00512">
    <property type="entry name" value="HisKA"/>
    <property type="match status" value="1"/>
</dbReference>
<dbReference type="EMBL" id="DTDJ01000028">
    <property type="protein sequence ID" value="HGL17498.1"/>
    <property type="molecule type" value="Genomic_DNA"/>
</dbReference>
<feature type="domain" description="Histidine kinase" evidence="9">
    <location>
        <begin position="233"/>
        <end position="441"/>
    </location>
</feature>
<dbReference type="SUPFAM" id="SSF55874">
    <property type="entry name" value="ATPase domain of HSP90 chaperone/DNA topoisomerase II/histidine kinase"/>
    <property type="match status" value="1"/>
</dbReference>
<keyword evidence="5" id="KW-0547">Nucleotide-binding</keyword>
<dbReference type="GO" id="GO:0030295">
    <property type="term" value="F:protein kinase activator activity"/>
    <property type="evidence" value="ECO:0007669"/>
    <property type="project" value="TreeGrafter"/>
</dbReference>
<dbReference type="PRINTS" id="PR00344">
    <property type="entry name" value="BCTRLSENSOR"/>
</dbReference>
<dbReference type="Pfam" id="PF02518">
    <property type="entry name" value="HATPase_c"/>
    <property type="match status" value="1"/>
</dbReference>
<proteinExistence type="predicted"/>
<dbReference type="InterPro" id="IPR003018">
    <property type="entry name" value="GAF"/>
</dbReference>
<keyword evidence="4" id="KW-0808">Transferase</keyword>
<reference evidence="10" key="1">
    <citation type="journal article" date="2020" name="mSystems">
        <title>Genome- and Community-Level Interaction Insights into Carbon Utilization and Element Cycling Functions of Hydrothermarchaeota in Hydrothermal Sediment.</title>
        <authorList>
            <person name="Zhou Z."/>
            <person name="Liu Y."/>
            <person name="Xu W."/>
            <person name="Pan J."/>
            <person name="Luo Z.H."/>
            <person name="Li M."/>
        </authorList>
    </citation>
    <scope>NUCLEOTIDE SEQUENCE [LARGE SCALE GENOMIC DNA]</scope>
    <source>
        <strain evidence="10">SpSt-34</strain>
        <strain evidence="11">SpSt-69</strain>
    </source>
</reference>
<evidence type="ECO:0000259" key="9">
    <source>
        <dbReference type="PROSITE" id="PS50109"/>
    </source>
</evidence>
<dbReference type="AlphaFoldDB" id="A0A7C2K3A2"/>
<dbReference type="InterPro" id="IPR005467">
    <property type="entry name" value="His_kinase_dom"/>
</dbReference>
<dbReference type="PANTHER" id="PTHR42878">
    <property type="entry name" value="TWO-COMPONENT HISTIDINE KINASE"/>
    <property type="match status" value="1"/>
</dbReference>
<evidence type="ECO:0000256" key="1">
    <source>
        <dbReference type="ARBA" id="ARBA00000085"/>
    </source>
</evidence>
<dbReference type="GO" id="GO:0007234">
    <property type="term" value="P:osmosensory signaling via phosphorelay pathway"/>
    <property type="evidence" value="ECO:0007669"/>
    <property type="project" value="TreeGrafter"/>
</dbReference>
<dbReference type="SMART" id="SM00387">
    <property type="entry name" value="HATPase_c"/>
    <property type="match status" value="1"/>
</dbReference>
<dbReference type="SUPFAM" id="SSF47384">
    <property type="entry name" value="Homodimeric domain of signal transducing histidine kinase"/>
    <property type="match status" value="1"/>
</dbReference>
<dbReference type="Gene3D" id="1.10.287.130">
    <property type="match status" value="1"/>
</dbReference>
<dbReference type="EMBL" id="DSOL01000126">
    <property type="protein sequence ID" value="HEN27862.1"/>
    <property type="molecule type" value="Genomic_DNA"/>
</dbReference>
<keyword evidence="3" id="KW-0597">Phosphoprotein</keyword>
<gene>
    <name evidence="10" type="ORF">ENQ77_04240</name>
    <name evidence="11" type="ORF">ENU66_04120</name>
</gene>
<dbReference type="InterPro" id="IPR029016">
    <property type="entry name" value="GAF-like_dom_sf"/>
</dbReference>
<evidence type="ECO:0000256" key="2">
    <source>
        <dbReference type="ARBA" id="ARBA00012438"/>
    </source>
</evidence>
<dbReference type="InterPro" id="IPR036097">
    <property type="entry name" value="HisK_dim/P_sf"/>
</dbReference>
<name>A0A7C2K3A2_UNCW3</name>
<dbReference type="GO" id="GO:0000155">
    <property type="term" value="F:phosphorelay sensor kinase activity"/>
    <property type="evidence" value="ECO:0007669"/>
    <property type="project" value="InterPro"/>
</dbReference>
<evidence type="ECO:0000256" key="5">
    <source>
        <dbReference type="ARBA" id="ARBA00022741"/>
    </source>
</evidence>
<dbReference type="InterPro" id="IPR036890">
    <property type="entry name" value="HATPase_C_sf"/>
</dbReference>
<keyword evidence="7" id="KW-0067">ATP-binding</keyword>
<sequence>MLETPDLLKTVNTLANVLEESTDLNEILFATLTAITSGESFGFNRAFVMLFENDILKPVFALGPKDREDAERIWKELLEKKYTLDDLIRGYSVEKFKKEWEKLKPFFENIIITREELIKENSEIERALTERKPRIFRLDNPELLEYRKFKQLGAKEFAVAPIVTLKKELGVIIADNFLTETPINRSKLMALETFVAQASMAISRALLFKQLEEKDRLILELQRKAIYQELIFQLSHEIKNPLTVLGGVAAILKEEVGPDHPLRIYVEAIISNVSKMETILKKTIEGLKSQIDTKRERTNLNDLINSKLNELSGLFKARKIEVEFKPLIEVPDLLLPKNQLSEVLEYIIFNAVEAMPSGGKLEIWLERENSGVSIYIRDYGVGIPPEILPRIFDPFFSTKKEGYGLGLYNAKQILLGLGGDIDCQSEVGKGTTFRIFIPIPVP</sequence>
<organism evidence="10">
    <name type="scientific">candidate division WOR-3 bacterium</name>
    <dbReference type="NCBI Taxonomy" id="2052148"/>
    <lineage>
        <taxon>Bacteria</taxon>
        <taxon>Bacteria division WOR-3</taxon>
    </lineage>
</organism>
<protein>
    <recommendedName>
        <fullName evidence="2">histidine kinase</fullName>
        <ecNumber evidence="2">2.7.13.3</ecNumber>
    </recommendedName>
</protein>
<dbReference type="PANTHER" id="PTHR42878:SF7">
    <property type="entry name" value="SENSOR HISTIDINE KINASE GLRK"/>
    <property type="match status" value="1"/>
</dbReference>
<dbReference type="EC" id="2.7.13.3" evidence="2"/>
<evidence type="ECO:0000256" key="8">
    <source>
        <dbReference type="ARBA" id="ARBA00023012"/>
    </source>
</evidence>
<accession>A0A7C2K3A2</accession>
<dbReference type="CDD" id="cd00082">
    <property type="entry name" value="HisKA"/>
    <property type="match status" value="1"/>
</dbReference>
<evidence type="ECO:0000256" key="6">
    <source>
        <dbReference type="ARBA" id="ARBA00022777"/>
    </source>
</evidence>
<evidence type="ECO:0000256" key="7">
    <source>
        <dbReference type="ARBA" id="ARBA00022840"/>
    </source>
</evidence>
<dbReference type="InterPro" id="IPR004358">
    <property type="entry name" value="Sig_transdc_His_kin-like_C"/>
</dbReference>
<keyword evidence="8" id="KW-0902">Two-component regulatory system</keyword>
<dbReference type="InterPro" id="IPR003661">
    <property type="entry name" value="HisK_dim/P_dom"/>
</dbReference>
<dbReference type="Gene3D" id="3.30.450.40">
    <property type="match status" value="1"/>
</dbReference>
<dbReference type="SMART" id="SM00388">
    <property type="entry name" value="HisKA"/>
    <property type="match status" value="1"/>
</dbReference>
<keyword evidence="6 10" id="KW-0418">Kinase</keyword>
<evidence type="ECO:0000313" key="10">
    <source>
        <dbReference type="EMBL" id="HEN27862.1"/>
    </source>
</evidence>
<comment type="caution">
    <text evidence="10">The sequence shown here is derived from an EMBL/GenBank/DDBJ whole genome shotgun (WGS) entry which is preliminary data.</text>
</comment>
<comment type="catalytic activity">
    <reaction evidence="1">
        <text>ATP + protein L-histidine = ADP + protein N-phospho-L-histidine.</text>
        <dbReference type="EC" id="2.7.13.3"/>
    </reaction>
</comment>
<dbReference type="SMART" id="SM00065">
    <property type="entry name" value="GAF"/>
    <property type="match status" value="1"/>
</dbReference>
<dbReference type="GO" id="GO:0005524">
    <property type="term" value="F:ATP binding"/>
    <property type="evidence" value="ECO:0007669"/>
    <property type="project" value="UniProtKB-KW"/>
</dbReference>
<dbReference type="PROSITE" id="PS50109">
    <property type="entry name" value="HIS_KIN"/>
    <property type="match status" value="1"/>
</dbReference>
<evidence type="ECO:0000256" key="4">
    <source>
        <dbReference type="ARBA" id="ARBA00022679"/>
    </source>
</evidence>
<dbReference type="InterPro" id="IPR003594">
    <property type="entry name" value="HATPase_dom"/>
</dbReference>